<organism evidence="1 2">
    <name type="scientific">Cronobacter phage Pet-CM3-4</name>
    <dbReference type="NCBI Taxonomy" id="1892569"/>
    <lineage>
        <taxon>Viruses</taxon>
        <taxon>Duplodnaviria</taxon>
        <taxon>Heunggongvirae</taxon>
        <taxon>Uroviricota</taxon>
        <taxon>Caudoviricetes</taxon>
        <taxon>Pantevenvirales</taxon>
        <taxon>Straboviridae</taxon>
        <taxon>Tevenvirinae</taxon>
        <taxon>Karamvirus</taxon>
        <taxon>Karamvirus petcm34</taxon>
    </lineage>
</organism>
<dbReference type="SUPFAM" id="SSF56784">
    <property type="entry name" value="HAD-like"/>
    <property type="match status" value="1"/>
</dbReference>
<dbReference type="InterPro" id="IPR023214">
    <property type="entry name" value="HAD_sf"/>
</dbReference>
<evidence type="ECO:0000313" key="1">
    <source>
        <dbReference type="EMBL" id="SCN45896.1"/>
    </source>
</evidence>
<proteinExistence type="predicted"/>
<dbReference type="Gene3D" id="3.40.50.1000">
    <property type="entry name" value="HAD superfamily/HAD-like"/>
    <property type="match status" value="1"/>
</dbReference>
<accession>A0A1D3RLH2</accession>
<evidence type="ECO:0000313" key="2">
    <source>
        <dbReference type="Proteomes" id="UP000279601"/>
    </source>
</evidence>
<reference evidence="2" key="1">
    <citation type="submission" date="2016-09" db="EMBL/GenBank/DDBJ databases">
        <authorList>
            <person name="Kajsik M."/>
        </authorList>
    </citation>
    <scope>NUCLEOTIDE SEQUENCE [LARGE SCALE GENOMIC DNA]</scope>
</reference>
<protein>
    <submittedName>
        <fullName evidence="1">Uncharacterized protein</fullName>
    </submittedName>
</protein>
<dbReference type="InterPro" id="IPR036412">
    <property type="entry name" value="HAD-like_sf"/>
</dbReference>
<dbReference type="Proteomes" id="UP000279601">
    <property type="component" value="Segment"/>
</dbReference>
<dbReference type="RefSeq" id="YP_010091818.1">
    <property type="nucleotide sequence ID" value="NC_055726.1"/>
</dbReference>
<dbReference type="EMBL" id="LT614807">
    <property type="protein sequence ID" value="SCN45896.1"/>
    <property type="molecule type" value="Genomic_DNA"/>
</dbReference>
<name>A0A1D3RLH2_9CAUD</name>
<keyword evidence="2" id="KW-1185">Reference proteome</keyword>
<sequence length="289" mass="33106">MSNKPIISTDVDGVLVKWQSGLPYFAQKYNLPVHHILEMIIDDQFVAPKDLFGVDEEFAQQLMVKYNCSDFIRYLAAYDDALKVVNALKDKYDFVAVTALGTSVDAKLNRQFNLNALFPGAFLETFICDHAEPKTKLFEKIKEKYGDRVVAYIDDLPHHVDSAYEVFGGEVNCMFMPRGQRDTSSKYGEKVHNWEHVQRLMNQREFQESLGDKLSDLFKKVEKTTPNWPFDKFPEFPKKWVNPGPSDYKPWYEHPGNLPVYNPGVGYGIGTGIEYLNRQPTAKTTIGKA</sequence>
<dbReference type="KEGG" id="vg:65109351"/>
<dbReference type="GeneID" id="65109351"/>